<dbReference type="GO" id="GO:0016020">
    <property type="term" value="C:membrane"/>
    <property type="evidence" value="ECO:0007669"/>
    <property type="project" value="UniProtKB-SubCell"/>
</dbReference>
<accession>A0A434A8A4</accession>
<feature type="transmembrane region" description="Helical" evidence="5">
    <location>
        <begin position="196"/>
        <end position="213"/>
    </location>
</feature>
<feature type="transmembrane region" description="Helical" evidence="5">
    <location>
        <begin position="377"/>
        <end position="397"/>
    </location>
</feature>
<dbReference type="PANTHER" id="PTHR37422">
    <property type="entry name" value="TEICHURONIC ACID BIOSYNTHESIS PROTEIN TUAE"/>
    <property type="match status" value="1"/>
</dbReference>
<evidence type="ECO:0000256" key="5">
    <source>
        <dbReference type="SAM" id="Phobius"/>
    </source>
</evidence>
<dbReference type="InterPro" id="IPR051533">
    <property type="entry name" value="WaaL-like"/>
</dbReference>
<dbReference type="Pfam" id="PF04932">
    <property type="entry name" value="Wzy_C"/>
    <property type="match status" value="1"/>
</dbReference>
<evidence type="ECO:0000256" key="2">
    <source>
        <dbReference type="ARBA" id="ARBA00022692"/>
    </source>
</evidence>
<feature type="transmembrane region" description="Helical" evidence="5">
    <location>
        <begin position="267"/>
        <end position="283"/>
    </location>
</feature>
<comment type="caution">
    <text evidence="7">The sequence shown here is derived from an EMBL/GenBank/DDBJ whole genome shotgun (WGS) entry which is preliminary data.</text>
</comment>
<gene>
    <name evidence="7" type="ORF">D0817_09180</name>
</gene>
<dbReference type="AlphaFoldDB" id="A0A434A8A4"/>
<evidence type="ECO:0000313" key="7">
    <source>
        <dbReference type="EMBL" id="RUT70638.1"/>
    </source>
</evidence>
<evidence type="ECO:0000256" key="3">
    <source>
        <dbReference type="ARBA" id="ARBA00022989"/>
    </source>
</evidence>
<dbReference type="EMBL" id="QWDM01000005">
    <property type="protein sequence ID" value="RUT70638.1"/>
    <property type="molecule type" value="Genomic_DNA"/>
</dbReference>
<evidence type="ECO:0000259" key="6">
    <source>
        <dbReference type="Pfam" id="PF04932"/>
    </source>
</evidence>
<keyword evidence="2 5" id="KW-0812">Transmembrane</keyword>
<proteinExistence type="predicted"/>
<keyword evidence="4 5" id="KW-0472">Membrane</keyword>
<protein>
    <recommendedName>
        <fullName evidence="6">O-antigen ligase-related domain-containing protein</fullName>
    </recommendedName>
</protein>
<feature type="transmembrane region" description="Helical" evidence="5">
    <location>
        <begin position="413"/>
        <end position="429"/>
    </location>
</feature>
<evidence type="ECO:0000256" key="4">
    <source>
        <dbReference type="ARBA" id="ARBA00023136"/>
    </source>
</evidence>
<name>A0A434A8A4_9FLAO</name>
<evidence type="ECO:0000313" key="8">
    <source>
        <dbReference type="Proteomes" id="UP000288102"/>
    </source>
</evidence>
<keyword evidence="3 5" id="KW-1133">Transmembrane helix</keyword>
<dbReference type="Proteomes" id="UP000288102">
    <property type="component" value="Unassembled WGS sequence"/>
</dbReference>
<feature type="transmembrane region" description="Helical" evidence="5">
    <location>
        <begin position="104"/>
        <end position="126"/>
    </location>
</feature>
<feature type="transmembrane region" description="Helical" evidence="5">
    <location>
        <begin position="65"/>
        <end position="84"/>
    </location>
</feature>
<feature type="transmembrane region" description="Helical" evidence="5">
    <location>
        <begin position="138"/>
        <end position="165"/>
    </location>
</feature>
<dbReference type="InterPro" id="IPR007016">
    <property type="entry name" value="O-antigen_ligase-rel_domated"/>
</dbReference>
<dbReference type="OrthoDB" id="1421645at2"/>
<dbReference type="PANTHER" id="PTHR37422:SF17">
    <property type="entry name" value="O-ANTIGEN LIGASE"/>
    <property type="match status" value="1"/>
</dbReference>
<feature type="transmembrane region" description="Helical" evidence="5">
    <location>
        <begin position="36"/>
        <end position="53"/>
    </location>
</feature>
<sequence length="461" mass="53754">MLQKIYTILFFLGLFFFPFNEYEGISALGEFKSESGALFLFGGFLFLAADTFYSKKIMIPYKNIIFQCVMLFLAWCIITFIVNLDTISTNYFKHTTGINRFIRQYFALIISSFIFLILYINVLAKMEVKEMLFKIRKVFLYSLIIASVYGFLETLVIVFGFRIFYPVLNLFDYFPFSEVHLHPEGRISSVSYEPPFLAIYLISIAGWMFSYILTNKKPTKFLPAIAVLLLTYFSGSRTGLIVIFFQLLIFAIFLYKDIRFKTYIKKALIGFAVIFAVLLAFNGEKVIKSVAAKMESLDFKNNLTKSVSNQSRFGIQYASIQVFKENPVAGVGFGQQAYHNRTHYPGWATKNNYEFKLYYKNKKEKTFPPGYNLYTRLLAETGFVGFMLFLLLLYFSLRETIIIMKNTQNEEKILTIIILITLIGLYINWLQIDTFRMYVVWLCLAILIQLRYKLKALKNEQ</sequence>
<feature type="transmembrane region" description="Helical" evidence="5">
    <location>
        <begin position="435"/>
        <end position="452"/>
    </location>
</feature>
<evidence type="ECO:0000256" key="1">
    <source>
        <dbReference type="ARBA" id="ARBA00004141"/>
    </source>
</evidence>
<feature type="transmembrane region" description="Helical" evidence="5">
    <location>
        <begin position="239"/>
        <end position="255"/>
    </location>
</feature>
<reference evidence="8" key="1">
    <citation type="journal article" date="2019" name="Syst. Appl. Microbiol.">
        <title>Flavobacterium circumlabens sp. nov. and Flavobacterium cupreum sp. nov., two psychrotrophic species isolated from Antarctic environmental samples.</title>
        <authorList>
            <person name="Kralova S."/>
            <person name="Busse H.-J."/>
            <person name="Svec P."/>
            <person name="Maslanova I."/>
            <person name="Stankova E."/>
            <person name="Bartak M."/>
            <person name="Sedlacek I."/>
        </authorList>
    </citation>
    <scope>NUCLEOTIDE SEQUENCE [LARGE SCALE GENOMIC DNA]</scope>
    <source>
        <strain evidence="8">CCM 8825</strain>
    </source>
</reference>
<keyword evidence="8" id="KW-1185">Reference proteome</keyword>
<comment type="subcellular location">
    <subcellularLocation>
        <location evidence="1">Membrane</location>
        <topology evidence="1">Multi-pass membrane protein</topology>
    </subcellularLocation>
</comment>
<feature type="domain" description="O-antigen ligase-related" evidence="6">
    <location>
        <begin position="224"/>
        <end position="390"/>
    </location>
</feature>
<organism evidence="7 8">
    <name type="scientific">Flavobacterium cupreum</name>
    <dbReference type="NCBI Taxonomy" id="2133766"/>
    <lineage>
        <taxon>Bacteria</taxon>
        <taxon>Pseudomonadati</taxon>
        <taxon>Bacteroidota</taxon>
        <taxon>Flavobacteriia</taxon>
        <taxon>Flavobacteriales</taxon>
        <taxon>Flavobacteriaceae</taxon>
        <taxon>Flavobacterium</taxon>
    </lineage>
</organism>